<keyword evidence="11" id="KW-1185">Reference proteome</keyword>
<gene>
    <name evidence="10" type="ORF">GCM10010921_19870</name>
</gene>
<dbReference type="InterPro" id="IPR011701">
    <property type="entry name" value="MFS"/>
</dbReference>
<feature type="transmembrane region" description="Helical" evidence="8">
    <location>
        <begin position="148"/>
        <end position="173"/>
    </location>
</feature>
<dbReference type="PANTHER" id="PTHR23502:SF132">
    <property type="entry name" value="POLYAMINE TRANSPORTER 2-RELATED"/>
    <property type="match status" value="1"/>
</dbReference>
<dbReference type="RefSeq" id="WP_188756127.1">
    <property type="nucleotide sequence ID" value="NZ_BMJY01000007.1"/>
</dbReference>
<evidence type="ECO:0000256" key="2">
    <source>
        <dbReference type="ARBA" id="ARBA00006236"/>
    </source>
</evidence>
<feature type="domain" description="Major facilitator superfamily (MFS) profile" evidence="9">
    <location>
        <begin position="24"/>
        <end position="414"/>
    </location>
</feature>
<feature type="transmembrane region" description="Helical" evidence="8">
    <location>
        <begin position="383"/>
        <end position="403"/>
    </location>
</feature>
<feature type="transmembrane region" description="Helical" evidence="8">
    <location>
        <begin position="58"/>
        <end position="78"/>
    </location>
</feature>
<evidence type="ECO:0000256" key="6">
    <source>
        <dbReference type="ARBA" id="ARBA00022989"/>
    </source>
</evidence>
<dbReference type="InterPro" id="IPR020846">
    <property type="entry name" value="MFS_dom"/>
</dbReference>
<keyword evidence="3" id="KW-0813">Transport</keyword>
<dbReference type="InterPro" id="IPR005829">
    <property type="entry name" value="Sugar_transporter_CS"/>
</dbReference>
<evidence type="ECO:0000256" key="1">
    <source>
        <dbReference type="ARBA" id="ARBA00004651"/>
    </source>
</evidence>
<dbReference type="GO" id="GO:0005886">
    <property type="term" value="C:plasma membrane"/>
    <property type="evidence" value="ECO:0007669"/>
    <property type="project" value="UniProtKB-SubCell"/>
</dbReference>
<proteinExistence type="inferred from homology"/>
<sequence length="414" mass="41177">MSADRPRGGPAPAAPSRPELTPGMLVALGFIGMAGSLSTDLYLPAFPSMQAHFGATAASVQLTLTAYLIGAAAGQFVVGTLSDALGRRRTLLAALAVFAAAGYVAAAAPSLEWVIALRLLQGLSGAAGVALARAVIADLAAGEQAARGLSLLMAMTGLGPVFGSPLGALLTAWGGWRAALLGLAVIATAMLLVAMLVIPESLAPEARHPARLGPLVRTLGRLGRDGAFLGYVVAFACTYAALIVYIGASSFVVQRVFDASPVVYSLTFSAGSVAFVAGAWLNGRAVRRLGPERALAAAHVLALGAATALTALALAGTLTLAAWVPLVCLFSAGCAAGMSDASALTLQRAAFAAGSGSASLGLFQYSLGAVASPFGGLWGDHTALPAAAGMTGAIALAMAAAAVGSRLARRSPTA</sequence>
<feature type="transmembrane region" description="Helical" evidence="8">
    <location>
        <begin position="294"/>
        <end position="314"/>
    </location>
</feature>
<dbReference type="PROSITE" id="PS00216">
    <property type="entry name" value="SUGAR_TRANSPORT_1"/>
    <property type="match status" value="1"/>
</dbReference>
<feature type="transmembrane region" description="Helical" evidence="8">
    <location>
        <begin position="320"/>
        <end position="338"/>
    </location>
</feature>
<reference evidence="10" key="1">
    <citation type="journal article" date="2014" name="Int. J. Syst. Evol. Microbiol.">
        <title>Complete genome sequence of Corynebacterium casei LMG S-19264T (=DSM 44701T), isolated from a smear-ripened cheese.</title>
        <authorList>
            <consortium name="US DOE Joint Genome Institute (JGI-PGF)"/>
            <person name="Walter F."/>
            <person name="Albersmeier A."/>
            <person name="Kalinowski J."/>
            <person name="Ruckert C."/>
        </authorList>
    </citation>
    <scope>NUCLEOTIDE SEQUENCE</scope>
    <source>
        <strain evidence="10">CGMCC 1.15794</strain>
    </source>
</reference>
<dbReference type="GO" id="GO:0042910">
    <property type="term" value="F:xenobiotic transmembrane transporter activity"/>
    <property type="evidence" value="ECO:0007669"/>
    <property type="project" value="InterPro"/>
</dbReference>
<dbReference type="PROSITE" id="PS50850">
    <property type="entry name" value="MFS"/>
    <property type="match status" value="1"/>
</dbReference>
<evidence type="ECO:0000313" key="11">
    <source>
        <dbReference type="Proteomes" id="UP000657592"/>
    </source>
</evidence>
<dbReference type="InterPro" id="IPR004812">
    <property type="entry name" value="Efflux_drug-R_Bcr/CmlA"/>
</dbReference>
<keyword evidence="7 8" id="KW-0472">Membrane</keyword>
<feature type="transmembrane region" description="Helical" evidence="8">
    <location>
        <begin position="90"/>
        <end position="109"/>
    </location>
</feature>
<name>A0A917IFG0_9MICO</name>
<keyword evidence="5 8" id="KW-0812">Transmembrane</keyword>
<protein>
    <submittedName>
        <fullName evidence="10">Bcr/CflA family drug resistance efflux transporter</fullName>
    </submittedName>
</protein>
<comment type="caution">
    <text evidence="10">The sequence shown here is derived from an EMBL/GenBank/DDBJ whole genome shotgun (WGS) entry which is preliminary data.</text>
</comment>
<dbReference type="EMBL" id="BMJY01000007">
    <property type="protein sequence ID" value="GGH44877.1"/>
    <property type="molecule type" value="Genomic_DNA"/>
</dbReference>
<dbReference type="InterPro" id="IPR036259">
    <property type="entry name" value="MFS_trans_sf"/>
</dbReference>
<feature type="transmembrane region" description="Helical" evidence="8">
    <location>
        <begin position="115"/>
        <end position="136"/>
    </location>
</feature>
<keyword evidence="6 8" id="KW-1133">Transmembrane helix</keyword>
<accession>A0A917IFG0</accession>
<evidence type="ECO:0000256" key="8">
    <source>
        <dbReference type="SAM" id="Phobius"/>
    </source>
</evidence>
<comment type="similarity">
    <text evidence="2">Belongs to the major facilitator superfamily. Bcr/CmlA family.</text>
</comment>
<feature type="transmembrane region" description="Helical" evidence="8">
    <location>
        <begin position="350"/>
        <end position="371"/>
    </location>
</feature>
<comment type="subcellular location">
    <subcellularLocation>
        <location evidence="1">Cell membrane</location>
        <topology evidence="1">Multi-pass membrane protein</topology>
    </subcellularLocation>
</comment>
<feature type="transmembrane region" description="Helical" evidence="8">
    <location>
        <begin position="228"/>
        <end position="251"/>
    </location>
</feature>
<dbReference type="GO" id="GO:1990961">
    <property type="term" value="P:xenobiotic detoxification by transmembrane export across the plasma membrane"/>
    <property type="evidence" value="ECO:0007669"/>
    <property type="project" value="InterPro"/>
</dbReference>
<dbReference type="PANTHER" id="PTHR23502">
    <property type="entry name" value="MAJOR FACILITATOR SUPERFAMILY"/>
    <property type="match status" value="1"/>
</dbReference>
<dbReference type="Gene3D" id="1.20.1720.10">
    <property type="entry name" value="Multidrug resistance protein D"/>
    <property type="match status" value="1"/>
</dbReference>
<dbReference type="AlphaFoldDB" id="A0A917IFG0"/>
<evidence type="ECO:0000256" key="7">
    <source>
        <dbReference type="ARBA" id="ARBA00023136"/>
    </source>
</evidence>
<dbReference type="Proteomes" id="UP000657592">
    <property type="component" value="Unassembled WGS sequence"/>
</dbReference>
<evidence type="ECO:0000313" key="10">
    <source>
        <dbReference type="EMBL" id="GGH44877.1"/>
    </source>
</evidence>
<feature type="transmembrane region" description="Helical" evidence="8">
    <location>
        <begin position="263"/>
        <end position="282"/>
    </location>
</feature>
<dbReference type="Pfam" id="PF07690">
    <property type="entry name" value="MFS_1"/>
    <property type="match status" value="1"/>
</dbReference>
<dbReference type="SUPFAM" id="SSF103473">
    <property type="entry name" value="MFS general substrate transporter"/>
    <property type="match status" value="1"/>
</dbReference>
<reference evidence="10" key="2">
    <citation type="submission" date="2020-09" db="EMBL/GenBank/DDBJ databases">
        <authorList>
            <person name="Sun Q."/>
            <person name="Zhou Y."/>
        </authorList>
    </citation>
    <scope>NUCLEOTIDE SEQUENCE</scope>
    <source>
        <strain evidence="10">CGMCC 1.15794</strain>
    </source>
</reference>
<organism evidence="10 11">
    <name type="scientific">Microbacterium album</name>
    <dbReference type="NCBI Taxonomy" id="2053191"/>
    <lineage>
        <taxon>Bacteria</taxon>
        <taxon>Bacillati</taxon>
        <taxon>Actinomycetota</taxon>
        <taxon>Actinomycetes</taxon>
        <taxon>Micrococcales</taxon>
        <taxon>Microbacteriaceae</taxon>
        <taxon>Microbacterium</taxon>
    </lineage>
</organism>
<evidence type="ECO:0000256" key="3">
    <source>
        <dbReference type="ARBA" id="ARBA00022448"/>
    </source>
</evidence>
<feature type="transmembrane region" description="Helical" evidence="8">
    <location>
        <begin position="20"/>
        <end position="38"/>
    </location>
</feature>
<dbReference type="NCBIfam" id="TIGR00710">
    <property type="entry name" value="efflux_Bcr_CflA"/>
    <property type="match status" value="1"/>
</dbReference>
<feature type="transmembrane region" description="Helical" evidence="8">
    <location>
        <begin position="179"/>
        <end position="198"/>
    </location>
</feature>
<keyword evidence="4" id="KW-1003">Cell membrane</keyword>
<evidence type="ECO:0000256" key="5">
    <source>
        <dbReference type="ARBA" id="ARBA00022692"/>
    </source>
</evidence>
<evidence type="ECO:0000259" key="9">
    <source>
        <dbReference type="PROSITE" id="PS50850"/>
    </source>
</evidence>
<evidence type="ECO:0000256" key="4">
    <source>
        <dbReference type="ARBA" id="ARBA00022475"/>
    </source>
</evidence>